<dbReference type="Proteomes" id="UP000596938">
    <property type="component" value="Unassembled WGS sequence"/>
</dbReference>
<feature type="transmembrane region" description="Helical" evidence="9">
    <location>
        <begin position="211"/>
        <end position="230"/>
    </location>
</feature>
<feature type="transmembrane region" description="Helical" evidence="9">
    <location>
        <begin position="334"/>
        <end position="352"/>
    </location>
</feature>
<protein>
    <submittedName>
        <fullName evidence="10">Transporter</fullName>
    </submittedName>
</protein>
<evidence type="ECO:0000256" key="1">
    <source>
        <dbReference type="ARBA" id="ARBA00004651"/>
    </source>
</evidence>
<evidence type="ECO:0000256" key="6">
    <source>
        <dbReference type="ARBA" id="ARBA00022989"/>
    </source>
</evidence>
<feature type="transmembrane region" description="Helical" evidence="9">
    <location>
        <begin position="180"/>
        <end position="199"/>
    </location>
</feature>
<dbReference type="PANTHER" id="PTHR42810">
    <property type="entry name" value="PURINE PERMEASE C1399.01C-RELATED"/>
    <property type="match status" value="1"/>
</dbReference>
<keyword evidence="3" id="KW-0813">Transport</keyword>
<evidence type="ECO:0000256" key="5">
    <source>
        <dbReference type="ARBA" id="ARBA00022692"/>
    </source>
</evidence>
<keyword evidence="7 9" id="KW-0472">Membrane</keyword>
<evidence type="ECO:0000313" key="11">
    <source>
        <dbReference type="Proteomes" id="UP000596938"/>
    </source>
</evidence>
<evidence type="ECO:0000313" key="10">
    <source>
        <dbReference type="EMBL" id="GGH07507.1"/>
    </source>
</evidence>
<feature type="transmembrane region" description="Helical" evidence="9">
    <location>
        <begin position="250"/>
        <end position="270"/>
    </location>
</feature>
<keyword evidence="4" id="KW-1003">Cell membrane</keyword>
<accession>A0ABQ1XZH0</accession>
<dbReference type="PANTHER" id="PTHR42810:SF4">
    <property type="entry name" value="URIC ACID TRANSPORTER UACT"/>
    <property type="match status" value="1"/>
</dbReference>
<feature type="transmembrane region" description="Helical" evidence="9">
    <location>
        <begin position="392"/>
        <end position="414"/>
    </location>
</feature>
<dbReference type="NCBIfam" id="TIGR00801">
    <property type="entry name" value="ncs2"/>
    <property type="match status" value="1"/>
</dbReference>
<comment type="caution">
    <text evidence="10">The sequence shown here is derived from an EMBL/GenBank/DDBJ whole genome shotgun (WGS) entry which is preliminary data.</text>
</comment>
<name>A0ABQ1XZH0_9MICC</name>
<evidence type="ECO:0000256" key="8">
    <source>
        <dbReference type="SAM" id="MobiDB-lite"/>
    </source>
</evidence>
<keyword evidence="5 9" id="KW-0812">Transmembrane</keyword>
<dbReference type="InterPro" id="IPR006043">
    <property type="entry name" value="NCS2"/>
</dbReference>
<feature type="transmembrane region" description="Helical" evidence="9">
    <location>
        <begin position="147"/>
        <end position="168"/>
    </location>
</feature>
<dbReference type="InterPro" id="IPR006042">
    <property type="entry name" value="Xan_ur_permease"/>
</dbReference>
<feature type="transmembrane region" description="Helical" evidence="9">
    <location>
        <begin position="95"/>
        <end position="115"/>
    </location>
</feature>
<dbReference type="InterPro" id="IPR017588">
    <property type="entry name" value="UacT-like"/>
</dbReference>
<sequence length="503" mass="51655">MNIKNTLKADAKKHGKRPASHRPEDERLSIGSSFAYGFQHVLTMYGGIIAVPLIVGQAAGLSPADIGILIAAALFMGGLATLLQTIGVPFFGSQLPLVQGVSFASVATMVAIVSGGGGLPAVFGAVIVSAAIGLLIAPVFSKIVRFFPPVVTGTVITTIGLTLMPVAANWAMGGNRNAENYGSMANIGLAAVTLVLVLLLSKVGSATISRLSILLAMVGGTVIAVVTGMADFSKVGQGPIAAFPTPFHLGAPTFEIAAIISMVIVVLVILTETMADILAVGEIVGTKVDSKRIAAGLRADMGSSLIAPIFGSFTQSAFAQNVGLVAVTKIKSRYVVAAGGVILVILGLLPVMGRVVAAVPTAVLGGAGIVLFGTVAASGIRTLAKVEYKNNMNLIIVAASIGFGMIPIAAPTFYDQFPSWFSTIFHSGISSAAVMAILLNLLFNHLQAGNSENQSVFVAGTGRVVREEDLKCLADGDRFEGGKLIDCDGKEVPVQSSEKASDH</sequence>
<evidence type="ECO:0000256" key="3">
    <source>
        <dbReference type="ARBA" id="ARBA00022448"/>
    </source>
</evidence>
<organism evidence="10 11">
    <name type="scientific">Pseudarthrobacter polychromogenes</name>
    <dbReference type="NCBI Taxonomy" id="1676"/>
    <lineage>
        <taxon>Bacteria</taxon>
        <taxon>Bacillati</taxon>
        <taxon>Actinomycetota</taxon>
        <taxon>Actinomycetes</taxon>
        <taxon>Micrococcales</taxon>
        <taxon>Micrococcaceae</taxon>
        <taxon>Pseudarthrobacter</taxon>
    </lineage>
</organism>
<feature type="transmembrane region" description="Helical" evidence="9">
    <location>
        <begin position="358"/>
        <end position="380"/>
    </location>
</feature>
<feature type="transmembrane region" description="Helical" evidence="9">
    <location>
        <begin position="66"/>
        <end position="83"/>
    </location>
</feature>
<keyword evidence="11" id="KW-1185">Reference proteome</keyword>
<keyword evidence="6 9" id="KW-1133">Transmembrane helix</keyword>
<dbReference type="EMBL" id="BMKU01000013">
    <property type="protein sequence ID" value="GGH07507.1"/>
    <property type="molecule type" value="Genomic_DNA"/>
</dbReference>
<comment type="subcellular location">
    <subcellularLocation>
        <location evidence="1">Cell membrane</location>
        <topology evidence="1">Multi-pass membrane protein</topology>
    </subcellularLocation>
</comment>
<dbReference type="Pfam" id="PF00860">
    <property type="entry name" value="Xan_ur_permease"/>
    <property type="match status" value="1"/>
</dbReference>
<evidence type="ECO:0000256" key="9">
    <source>
        <dbReference type="SAM" id="Phobius"/>
    </source>
</evidence>
<proteinExistence type="inferred from homology"/>
<evidence type="ECO:0000256" key="4">
    <source>
        <dbReference type="ARBA" id="ARBA00022475"/>
    </source>
</evidence>
<dbReference type="RefSeq" id="WP_188813027.1">
    <property type="nucleotide sequence ID" value="NZ_BAAAWV010000001.1"/>
</dbReference>
<comment type="similarity">
    <text evidence="2">Belongs to the nucleobase:cation symporter-2 (NCS2) (TC 2.A.40) family.</text>
</comment>
<evidence type="ECO:0000256" key="7">
    <source>
        <dbReference type="ARBA" id="ARBA00023136"/>
    </source>
</evidence>
<dbReference type="NCBIfam" id="NF037981">
    <property type="entry name" value="NCS2_1"/>
    <property type="match status" value="1"/>
</dbReference>
<feature type="transmembrane region" description="Helical" evidence="9">
    <location>
        <begin position="121"/>
        <end position="140"/>
    </location>
</feature>
<feature type="transmembrane region" description="Helical" evidence="9">
    <location>
        <begin position="42"/>
        <end position="60"/>
    </location>
</feature>
<feature type="region of interest" description="Disordered" evidence="8">
    <location>
        <begin position="1"/>
        <end position="25"/>
    </location>
</feature>
<feature type="transmembrane region" description="Helical" evidence="9">
    <location>
        <begin position="420"/>
        <end position="443"/>
    </location>
</feature>
<dbReference type="NCBIfam" id="TIGR03173">
    <property type="entry name" value="pbuX"/>
    <property type="match status" value="1"/>
</dbReference>
<reference evidence="11" key="1">
    <citation type="journal article" date="2019" name="Int. J. Syst. Evol. Microbiol.">
        <title>The Global Catalogue of Microorganisms (GCM) 10K type strain sequencing project: providing services to taxonomists for standard genome sequencing and annotation.</title>
        <authorList>
            <consortium name="The Broad Institute Genomics Platform"/>
            <consortium name="The Broad Institute Genome Sequencing Center for Infectious Disease"/>
            <person name="Wu L."/>
            <person name="Ma J."/>
        </authorList>
    </citation>
    <scope>NUCLEOTIDE SEQUENCE [LARGE SCALE GENOMIC DNA]</scope>
    <source>
        <strain evidence="11">CGMCC 1.1927</strain>
    </source>
</reference>
<evidence type="ECO:0000256" key="2">
    <source>
        <dbReference type="ARBA" id="ARBA00008821"/>
    </source>
</evidence>
<gene>
    <name evidence="10" type="ORF">GCM10011577_34950</name>
</gene>
<dbReference type="PROSITE" id="PS01116">
    <property type="entry name" value="XANTH_URACIL_PERMASE"/>
    <property type="match status" value="1"/>
</dbReference>